<dbReference type="Gene3D" id="3.30.1020.10">
    <property type="entry name" value="Antioxidant, Horf6, Chain A, domain2"/>
    <property type="match status" value="1"/>
</dbReference>
<dbReference type="InterPro" id="IPR013766">
    <property type="entry name" value="Thioredoxin_domain"/>
</dbReference>
<dbReference type="GO" id="GO:0033554">
    <property type="term" value="P:cellular response to stress"/>
    <property type="evidence" value="ECO:0007669"/>
    <property type="project" value="TreeGrafter"/>
</dbReference>
<keyword evidence="5" id="KW-0049">Antioxidant</keyword>
<dbReference type="AlphaFoldDB" id="A0A1I5NG14"/>
<evidence type="ECO:0000256" key="6">
    <source>
        <dbReference type="ARBA" id="ARBA00023002"/>
    </source>
</evidence>
<keyword evidence="4" id="KW-0575">Peroxidase</keyword>
<feature type="domain" description="Thioredoxin" evidence="11">
    <location>
        <begin position="11"/>
        <end position="166"/>
    </location>
</feature>
<dbReference type="InterPro" id="IPR050217">
    <property type="entry name" value="Peroxiredoxin"/>
</dbReference>
<dbReference type="PANTHER" id="PTHR10681">
    <property type="entry name" value="THIOREDOXIN PEROXIDASE"/>
    <property type="match status" value="1"/>
</dbReference>
<dbReference type="GO" id="GO:0008379">
    <property type="term" value="F:thioredoxin peroxidase activity"/>
    <property type="evidence" value="ECO:0007669"/>
    <property type="project" value="TreeGrafter"/>
</dbReference>
<dbReference type="Gene3D" id="3.40.30.10">
    <property type="entry name" value="Glutaredoxin"/>
    <property type="match status" value="1"/>
</dbReference>
<feature type="active site" description="Cysteine sulfenic acid (-SOH) intermediate; for peroxidase activity" evidence="10">
    <location>
        <position position="53"/>
    </location>
</feature>
<dbReference type="Proteomes" id="UP000199356">
    <property type="component" value="Unassembled WGS sequence"/>
</dbReference>
<evidence type="ECO:0000256" key="8">
    <source>
        <dbReference type="ARBA" id="ARBA00032077"/>
    </source>
</evidence>
<organism evidence="12 13">
    <name type="scientific">Tranquillimonas alkanivorans</name>
    <dbReference type="NCBI Taxonomy" id="441119"/>
    <lineage>
        <taxon>Bacteria</taxon>
        <taxon>Pseudomonadati</taxon>
        <taxon>Pseudomonadota</taxon>
        <taxon>Alphaproteobacteria</taxon>
        <taxon>Rhodobacterales</taxon>
        <taxon>Roseobacteraceae</taxon>
        <taxon>Tranquillimonas</taxon>
    </lineage>
</organism>
<evidence type="ECO:0000259" key="11">
    <source>
        <dbReference type="PROSITE" id="PS51352"/>
    </source>
</evidence>
<dbReference type="GO" id="GO:0042744">
    <property type="term" value="P:hydrogen peroxide catabolic process"/>
    <property type="evidence" value="ECO:0007669"/>
    <property type="project" value="TreeGrafter"/>
</dbReference>
<evidence type="ECO:0000256" key="9">
    <source>
        <dbReference type="ARBA" id="ARBA00047572"/>
    </source>
</evidence>
<gene>
    <name evidence="12" type="ORF">SAMN04488047_103272</name>
</gene>
<dbReference type="GO" id="GO:0006979">
    <property type="term" value="P:response to oxidative stress"/>
    <property type="evidence" value="ECO:0007669"/>
    <property type="project" value="TreeGrafter"/>
</dbReference>
<dbReference type="STRING" id="441119.SAMN04488047_103272"/>
<proteinExistence type="predicted"/>
<sequence>MAAGQDVTRALRIGDTLPDFTAQTTQGSIRYREWSAGNWVVLFTHPCAFTPVCTTEVADFGYIQPKLVERGVRLLGLTNSSLEDEARWVEDIAAIYCTPLTYPIISDPEGELARSCGVSCHDGGGRPVRRTYIIDPDHGVRMLFEYPHGVGRSTGELLRVLDALQMLDRHAVGVPGNWETGMPCVLMPDEPRIEALRRFPSGWLEVRDYLRVVAPDAEDPRDT</sequence>
<dbReference type="GO" id="GO:0045454">
    <property type="term" value="P:cell redox homeostasis"/>
    <property type="evidence" value="ECO:0007669"/>
    <property type="project" value="TreeGrafter"/>
</dbReference>
<evidence type="ECO:0000256" key="7">
    <source>
        <dbReference type="ARBA" id="ARBA00023284"/>
    </source>
</evidence>
<dbReference type="RefSeq" id="WP_177215084.1">
    <property type="nucleotide sequence ID" value="NZ_FOXA01000003.1"/>
</dbReference>
<dbReference type="InterPro" id="IPR036249">
    <property type="entry name" value="Thioredoxin-like_sf"/>
</dbReference>
<dbReference type="PIRSF" id="PIRSF000239">
    <property type="entry name" value="AHPC"/>
    <property type="match status" value="1"/>
</dbReference>
<dbReference type="PANTHER" id="PTHR10681:SF121">
    <property type="entry name" value="ALKYL HYDROPEROXIDE REDUCTASE C"/>
    <property type="match status" value="1"/>
</dbReference>
<evidence type="ECO:0000256" key="1">
    <source>
        <dbReference type="ARBA" id="ARBA00011654"/>
    </source>
</evidence>
<comment type="catalytic activity">
    <reaction evidence="9">
        <text>a hydroperoxide + NADH + H(+) = an alcohol + NAD(+) + H2O</text>
        <dbReference type="Rhea" id="RHEA:62628"/>
        <dbReference type="ChEBI" id="CHEBI:15377"/>
        <dbReference type="ChEBI" id="CHEBI:15378"/>
        <dbReference type="ChEBI" id="CHEBI:30879"/>
        <dbReference type="ChEBI" id="CHEBI:35924"/>
        <dbReference type="ChEBI" id="CHEBI:57540"/>
        <dbReference type="ChEBI" id="CHEBI:57945"/>
        <dbReference type="EC" id="1.11.1.26"/>
    </reaction>
</comment>
<keyword evidence="13" id="KW-1185">Reference proteome</keyword>
<dbReference type="InterPro" id="IPR000866">
    <property type="entry name" value="AhpC/TSA"/>
</dbReference>
<evidence type="ECO:0000256" key="4">
    <source>
        <dbReference type="ARBA" id="ARBA00022559"/>
    </source>
</evidence>
<dbReference type="SUPFAM" id="SSF52833">
    <property type="entry name" value="Thioredoxin-like"/>
    <property type="match status" value="1"/>
</dbReference>
<dbReference type="PROSITE" id="PS51352">
    <property type="entry name" value="THIOREDOXIN_2"/>
    <property type="match status" value="1"/>
</dbReference>
<evidence type="ECO:0000256" key="3">
    <source>
        <dbReference type="ARBA" id="ARBA00017462"/>
    </source>
</evidence>
<dbReference type="GO" id="GO:0102039">
    <property type="term" value="F:NADH-dependent peroxiredoxin activity"/>
    <property type="evidence" value="ECO:0007669"/>
    <property type="project" value="UniProtKB-EC"/>
</dbReference>
<evidence type="ECO:0000256" key="5">
    <source>
        <dbReference type="ARBA" id="ARBA00022862"/>
    </source>
</evidence>
<dbReference type="GO" id="GO:0005829">
    <property type="term" value="C:cytosol"/>
    <property type="evidence" value="ECO:0007669"/>
    <property type="project" value="TreeGrafter"/>
</dbReference>
<keyword evidence="6" id="KW-0560">Oxidoreductase</keyword>
<accession>A0A1I5NG14</accession>
<evidence type="ECO:0000256" key="2">
    <source>
        <dbReference type="ARBA" id="ARBA00013021"/>
    </source>
</evidence>
<dbReference type="InterPro" id="IPR024706">
    <property type="entry name" value="Peroxiredoxin_AhpC-typ"/>
</dbReference>
<dbReference type="EMBL" id="FOXA01000003">
    <property type="protein sequence ID" value="SFP20642.1"/>
    <property type="molecule type" value="Genomic_DNA"/>
</dbReference>
<keyword evidence="7" id="KW-0676">Redox-active center</keyword>
<evidence type="ECO:0000256" key="10">
    <source>
        <dbReference type="PIRSR" id="PIRSR000239-1"/>
    </source>
</evidence>
<comment type="subunit">
    <text evidence="1">Homodimer; disulfide-linked, upon oxidation. 5 homodimers assemble to form a ring-like decamer.</text>
</comment>
<protein>
    <recommendedName>
        <fullName evidence="3">Alkyl hydroperoxide reductase C</fullName>
        <ecNumber evidence="2">1.11.1.26</ecNumber>
    </recommendedName>
    <alternativeName>
        <fullName evidence="8">Peroxiredoxin</fullName>
    </alternativeName>
</protein>
<dbReference type="Pfam" id="PF00578">
    <property type="entry name" value="AhpC-TSA"/>
    <property type="match status" value="1"/>
</dbReference>
<dbReference type="EC" id="1.11.1.26" evidence="2"/>
<evidence type="ECO:0000313" key="12">
    <source>
        <dbReference type="EMBL" id="SFP20642.1"/>
    </source>
</evidence>
<name>A0A1I5NG14_9RHOB</name>
<evidence type="ECO:0000313" key="13">
    <source>
        <dbReference type="Proteomes" id="UP000199356"/>
    </source>
</evidence>
<reference evidence="12 13" key="1">
    <citation type="submission" date="2016-10" db="EMBL/GenBank/DDBJ databases">
        <authorList>
            <person name="de Groot N.N."/>
        </authorList>
    </citation>
    <scope>NUCLEOTIDE SEQUENCE [LARGE SCALE GENOMIC DNA]</scope>
    <source>
        <strain evidence="12 13">DSM 19547</strain>
    </source>
</reference>